<sequence length="23" mass="2682">ERRPQQRVRSGGRQSGPRPARHL</sequence>
<proteinExistence type="predicted"/>
<reference evidence="2" key="1">
    <citation type="submission" date="2020-02" db="EMBL/GenBank/DDBJ databases">
        <authorList>
            <person name="Meier V. D."/>
        </authorList>
    </citation>
    <scope>NUCLEOTIDE SEQUENCE</scope>
    <source>
        <strain evidence="2">AVDCRST_MAG48</strain>
    </source>
</reference>
<evidence type="ECO:0000256" key="1">
    <source>
        <dbReference type="SAM" id="MobiDB-lite"/>
    </source>
</evidence>
<evidence type="ECO:0000313" key="2">
    <source>
        <dbReference type="EMBL" id="CAA9294273.1"/>
    </source>
</evidence>
<name>A0A6J4K2V5_9ACTN</name>
<organism evidence="2">
    <name type="scientific">uncultured Friedmanniella sp</name>
    <dbReference type="NCBI Taxonomy" id="335381"/>
    <lineage>
        <taxon>Bacteria</taxon>
        <taxon>Bacillati</taxon>
        <taxon>Actinomycetota</taxon>
        <taxon>Actinomycetes</taxon>
        <taxon>Propionibacteriales</taxon>
        <taxon>Nocardioidaceae</taxon>
        <taxon>Friedmanniella</taxon>
        <taxon>environmental samples</taxon>
    </lineage>
</organism>
<protein>
    <submittedName>
        <fullName evidence="2">Uncharacterized protein</fullName>
    </submittedName>
</protein>
<feature type="non-terminal residue" evidence="2">
    <location>
        <position position="23"/>
    </location>
</feature>
<dbReference type="EMBL" id="CADCTS010000120">
    <property type="protein sequence ID" value="CAA9294273.1"/>
    <property type="molecule type" value="Genomic_DNA"/>
</dbReference>
<dbReference type="AlphaFoldDB" id="A0A6J4K2V5"/>
<feature type="region of interest" description="Disordered" evidence="1">
    <location>
        <begin position="1"/>
        <end position="23"/>
    </location>
</feature>
<accession>A0A6J4K2V5</accession>
<feature type="non-terminal residue" evidence="2">
    <location>
        <position position="1"/>
    </location>
</feature>
<gene>
    <name evidence="2" type="ORF">AVDCRST_MAG48-810</name>
</gene>